<evidence type="ECO:0000313" key="3">
    <source>
        <dbReference type="EMBL" id="SFK25794.1"/>
    </source>
</evidence>
<feature type="transmembrane region" description="Helical" evidence="2">
    <location>
        <begin position="43"/>
        <end position="65"/>
    </location>
</feature>
<proteinExistence type="predicted"/>
<name>A0A1I3Y1S7_9PROT</name>
<feature type="region of interest" description="Disordered" evidence="1">
    <location>
        <begin position="1"/>
        <end position="30"/>
    </location>
</feature>
<evidence type="ECO:0000313" key="4">
    <source>
        <dbReference type="Proteomes" id="UP000199473"/>
    </source>
</evidence>
<dbReference type="EMBL" id="FOSQ01000001">
    <property type="protein sequence ID" value="SFK25794.1"/>
    <property type="molecule type" value="Genomic_DNA"/>
</dbReference>
<accession>A0A1I3Y1S7</accession>
<keyword evidence="2" id="KW-1133">Transmembrane helix</keyword>
<keyword evidence="2" id="KW-0812">Transmembrane</keyword>
<keyword evidence="4" id="KW-1185">Reference proteome</keyword>
<keyword evidence="2" id="KW-0472">Membrane</keyword>
<dbReference type="STRING" id="1123062.SAMN02745775_101873"/>
<reference evidence="3 4" key="1">
    <citation type="submission" date="2016-10" db="EMBL/GenBank/DDBJ databases">
        <authorList>
            <person name="de Groot N.N."/>
        </authorList>
    </citation>
    <scope>NUCLEOTIDE SEQUENCE [LARGE SCALE GENOMIC DNA]</scope>
    <source>
        <strain evidence="3 4">DSM 19981</strain>
    </source>
</reference>
<sequence length="66" mass="6608">MLDPVARKGGTTMQPTDRIEQAEAAPARGGSGAGIVVAHAAALLLRAIAIAILAAPIVIGLVLLVR</sequence>
<protein>
    <submittedName>
        <fullName evidence="3">Uncharacterized protein</fullName>
    </submittedName>
</protein>
<evidence type="ECO:0000256" key="1">
    <source>
        <dbReference type="SAM" id="MobiDB-lite"/>
    </source>
</evidence>
<dbReference type="Proteomes" id="UP000199473">
    <property type="component" value="Unassembled WGS sequence"/>
</dbReference>
<dbReference type="RefSeq" id="WP_092955957.1">
    <property type="nucleotide sequence ID" value="NZ_FOSQ01000001.1"/>
</dbReference>
<gene>
    <name evidence="3" type="ORF">SAMN02745775_101873</name>
</gene>
<dbReference type="AlphaFoldDB" id="A0A1I3Y1S7"/>
<evidence type="ECO:0000256" key="2">
    <source>
        <dbReference type="SAM" id="Phobius"/>
    </source>
</evidence>
<organism evidence="3 4">
    <name type="scientific">Falsiroseomonas stagni DSM 19981</name>
    <dbReference type="NCBI Taxonomy" id="1123062"/>
    <lineage>
        <taxon>Bacteria</taxon>
        <taxon>Pseudomonadati</taxon>
        <taxon>Pseudomonadota</taxon>
        <taxon>Alphaproteobacteria</taxon>
        <taxon>Acetobacterales</taxon>
        <taxon>Roseomonadaceae</taxon>
        <taxon>Falsiroseomonas</taxon>
    </lineage>
</organism>